<dbReference type="AlphaFoldDB" id="A0A1J4V3V8"/>
<protein>
    <submittedName>
        <fullName evidence="1">Uncharacterized protein</fullName>
    </submittedName>
</protein>
<reference evidence="1 2" key="1">
    <citation type="journal article" date="2016" name="Environ. Microbiol.">
        <title>Genomic resolution of a cold subsurface aquifer community provides metabolic insights for novel microbes adapted to high CO concentrations.</title>
        <authorList>
            <person name="Probst A.J."/>
            <person name="Castelle C.J."/>
            <person name="Singh A."/>
            <person name="Brown C.T."/>
            <person name="Anantharaman K."/>
            <person name="Sharon I."/>
            <person name="Hug L.A."/>
            <person name="Burstein D."/>
            <person name="Emerson J.B."/>
            <person name="Thomas B.C."/>
            <person name="Banfield J.F."/>
        </authorList>
    </citation>
    <scope>NUCLEOTIDE SEQUENCE [LARGE SCALE GENOMIC DNA]</scope>
    <source>
        <strain evidence="1">CG1_02_43_90</strain>
    </source>
</reference>
<proteinExistence type="predicted"/>
<dbReference type="STRING" id="1805281.AUJ77_02525"/>
<accession>A0A1J4V3V8</accession>
<evidence type="ECO:0000313" key="2">
    <source>
        <dbReference type="Proteomes" id="UP000181992"/>
    </source>
</evidence>
<dbReference type="EMBL" id="MNVN01000015">
    <property type="protein sequence ID" value="OIO30659.1"/>
    <property type="molecule type" value="Genomic_DNA"/>
</dbReference>
<evidence type="ECO:0000313" key="1">
    <source>
        <dbReference type="EMBL" id="OIO30659.1"/>
    </source>
</evidence>
<dbReference type="Proteomes" id="UP000181992">
    <property type="component" value="Unassembled WGS sequence"/>
</dbReference>
<gene>
    <name evidence="1" type="ORF">AUJ77_02525</name>
</gene>
<organism evidence="1 2">
    <name type="scientific">Candidatus Nomurabacteria bacterium CG1_02_43_90</name>
    <dbReference type="NCBI Taxonomy" id="1805281"/>
    <lineage>
        <taxon>Bacteria</taxon>
        <taxon>Candidatus Nomuraibacteriota</taxon>
    </lineage>
</organism>
<comment type="caution">
    <text evidence="1">The sequence shown here is derived from an EMBL/GenBank/DDBJ whole genome shotgun (WGS) entry which is preliminary data.</text>
</comment>
<sequence>MCASNRDWRIIPIVLKPETNNKECLYCLAFVEQEVASKRLEEIEWQIEILDSRLLDDDARRVEYSLLDALVRLQKQREKEVSKLRPLKIKVLNLTDEAEFVELKRKGKSPHPDFYERMLRYVI</sequence>
<name>A0A1J4V3V8_9BACT</name>